<evidence type="ECO:0000256" key="1">
    <source>
        <dbReference type="SAM" id="Phobius"/>
    </source>
</evidence>
<protein>
    <submittedName>
        <fullName evidence="2">Uncharacterized protein</fullName>
    </submittedName>
</protein>
<evidence type="ECO:0000313" key="2">
    <source>
        <dbReference type="EMBL" id="HIV04753.1"/>
    </source>
</evidence>
<sequence>MYILGIRIHASNDALVKIWAVALALILAVAAFLTWSNRFRETVETSIARISPFGAEVAGKENANFTGKRGFFSKMNQMGLPPATRKAELAALFEELEAAGAGTFADVPVLWIYAEGRTKEDRDRCVQTFGKVFFDKEKFCYSVVDGNGFSVQLDPDTFRVLWAKDGGAVCAFPLLQLPPDCAERGFLFRIEERAAGNAWKLCGEIAFPPLPPPEYFSPESAVPAEKSAADGAEDIREPDPAEIEPAAVSVESLAFPQRCRFFSALPRDRAAFGEIRVRIEGNASGKVPAAAWTLDNFALRAPHQAFPMTRADAFHKNMRFLEKEIFESDAGGVLRVPVAKTLFPSLAENGEEQAWRVDLRFVRGVYFPEDLQAFPSLRVGKNDSVLPETLAAKGSAAKVRAFRRDDYFRLLNNKMPAVVLEVEQLHGDDEFFWAPYRVKTDAGEDLFPESLVNVRPGVRQYWFLPHRGVPAKIDVVFAVTRCVRRSAEIVPAAASAETAGTP</sequence>
<reference evidence="2" key="1">
    <citation type="submission" date="2020-10" db="EMBL/GenBank/DDBJ databases">
        <authorList>
            <person name="Gilroy R."/>
        </authorList>
    </citation>
    <scope>NUCLEOTIDE SEQUENCE</scope>
    <source>
        <strain evidence="2">10669</strain>
    </source>
</reference>
<keyword evidence="1" id="KW-0812">Transmembrane</keyword>
<accession>A0A9D1NKE2</accession>
<name>A0A9D1NKE2_9BACT</name>
<dbReference type="AlphaFoldDB" id="A0A9D1NKE2"/>
<dbReference type="Proteomes" id="UP000886812">
    <property type="component" value="Unassembled WGS sequence"/>
</dbReference>
<evidence type="ECO:0000313" key="3">
    <source>
        <dbReference type="Proteomes" id="UP000886812"/>
    </source>
</evidence>
<keyword evidence="1" id="KW-0472">Membrane</keyword>
<proteinExistence type="predicted"/>
<dbReference type="EMBL" id="DVOG01000169">
    <property type="protein sequence ID" value="HIV04753.1"/>
    <property type="molecule type" value="Genomic_DNA"/>
</dbReference>
<reference evidence="2" key="2">
    <citation type="journal article" date="2021" name="PeerJ">
        <title>Extensive microbial diversity within the chicken gut microbiome revealed by metagenomics and culture.</title>
        <authorList>
            <person name="Gilroy R."/>
            <person name="Ravi A."/>
            <person name="Getino M."/>
            <person name="Pursley I."/>
            <person name="Horton D.L."/>
            <person name="Alikhan N.F."/>
            <person name="Baker D."/>
            <person name="Gharbi K."/>
            <person name="Hall N."/>
            <person name="Watson M."/>
            <person name="Adriaenssens E.M."/>
            <person name="Foster-Nyarko E."/>
            <person name="Jarju S."/>
            <person name="Secka A."/>
            <person name="Antonio M."/>
            <person name="Oren A."/>
            <person name="Chaudhuri R.R."/>
            <person name="La Ragione R."/>
            <person name="Hildebrand F."/>
            <person name="Pallen M.J."/>
        </authorList>
    </citation>
    <scope>NUCLEOTIDE SEQUENCE</scope>
    <source>
        <strain evidence="2">10669</strain>
    </source>
</reference>
<gene>
    <name evidence="2" type="ORF">IAC75_06380</name>
</gene>
<organism evidence="2 3">
    <name type="scientific">Candidatus Spyradosoma merdigallinarum</name>
    <dbReference type="NCBI Taxonomy" id="2840950"/>
    <lineage>
        <taxon>Bacteria</taxon>
        <taxon>Pseudomonadati</taxon>
        <taxon>Verrucomicrobiota</taxon>
        <taxon>Opitutia</taxon>
        <taxon>Opitutia incertae sedis</taxon>
        <taxon>Candidatus Spyradosoma</taxon>
    </lineage>
</organism>
<keyword evidence="1" id="KW-1133">Transmembrane helix</keyword>
<feature type="transmembrane region" description="Helical" evidence="1">
    <location>
        <begin position="14"/>
        <end position="35"/>
    </location>
</feature>
<comment type="caution">
    <text evidence="2">The sequence shown here is derived from an EMBL/GenBank/DDBJ whole genome shotgun (WGS) entry which is preliminary data.</text>
</comment>